<sequence length="181" mass="18910">MSAGVPVSRVSDPSHRPVGGAAAGPVRTSPIIDYEPPAHGAAQGPSAHPATLRPRRSRPPRPAAVAGEAPVPQAAAAFADAALRRVLEVVDRRRPAAQLRGLLAPSLIDITQTLARSPQHGGAAVLRRIRLRSIGCSAAADQPVTVAEVFATYTRGSRVRALAARIELVDGRWQMVALQIG</sequence>
<accession>A0A2A7NU82</accession>
<dbReference type="AlphaFoldDB" id="A0A2A7NU82"/>
<gene>
    <name evidence="2" type="ORF">CRI78_16200</name>
</gene>
<dbReference type="Pfam" id="PF20060">
    <property type="entry name" value="DUF6459"/>
    <property type="match status" value="1"/>
</dbReference>
<dbReference type="EMBL" id="PDCR01000020">
    <property type="protein sequence ID" value="PEG53488.1"/>
    <property type="molecule type" value="Genomic_DNA"/>
</dbReference>
<dbReference type="InterPro" id="IPR045596">
    <property type="entry name" value="DUF6459"/>
</dbReference>
<keyword evidence="3" id="KW-1185">Reference proteome</keyword>
<feature type="region of interest" description="Disordered" evidence="1">
    <location>
        <begin position="1"/>
        <end position="69"/>
    </location>
</feature>
<organism evidence="2 3">
    <name type="scientific">Mycolicibacterium diernhoferi</name>
    <dbReference type="NCBI Taxonomy" id="1801"/>
    <lineage>
        <taxon>Bacteria</taxon>
        <taxon>Bacillati</taxon>
        <taxon>Actinomycetota</taxon>
        <taxon>Actinomycetes</taxon>
        <taxon>Mycobacteriales</taxon>
        <taxon>Mycobacteriaceae</taxon>
        <taxon>Mycolicibacterium</taxon>
    </lineage>
</organism>
<dbReference type="OrthoDB" id="4775331at2"/>
<evidence type="ECO:0000313" key="2">
    <source>
        <dbReference type="EMBL" id="PEG53488.1"/>
    </source>
</evidence>
<evidence type="ECO:0000256" key="1">
    <source>
        <dbReference type="SAM" id="MobiDB-lite"/>
    </source>
</evidence>
<dbReference type="Proteomes" id="UP000220340">
    <property type="component" value="Unassembled WGS sequence"/>
</dbReference>
<reference evidence="2 3" key="1">
    <citation type="submission" date="2017-10" db="EMBL/GenBank/DDBJ databases">
        <title>The new phylogeny of genus Mycobacterium.</title>
        <authorList>
            <person name="Tortoli E."/>
            <person name="Trovato A."/>
            <person name="Cirillo D.M."/>
        </authorList>
    </citation>
    <scope>NUCLEOTIDE SEQUENCE [LARGE SCALE GENOMIC DNA]</scope>
    <source>
        <strain evidence="2 3">IP141170001</strain>
    </source>
</reference>
<protein>
    <recommendedName>
        <fullName evidence="4">Alanine, arginine and proline rich protein</fullName>
    </recommendedName>
</protein>
<proteinExistence type="predicted"/>
<comment type="caution">
    <text evidence="2">The sequence shown here is derived from an EMBL/GenBank/DDBJ whole genome shotgun (WGS) entry which is preliminary data.</text>
</comment>
<evidence type="ECO:0000313" key="3">
    <source>
        <dbReference type="Proteomes" id="UP000220340"/>
    </source>
</evidence>
<name>A0A2A7NU82_9MYCO</name>
<evidence type="ECO:0008006" key="4">
    <source>
        <dbReference type="Google" id="ProtNLM"/>
    </source>
</evidence>